<feature type="region of interest" description="Disordered" evidence="1">
    <location>
        <begin position="172"/>
        <end position="211"/>
    </location>
</feature>
<reference evidence="2" key="1">
    <citation type="submission" date="2021-02" db="EMBL/GenBank/DDBJ databases">
        <authorList>
            <person name="Palmer J.M."/>
        </authorList>
    </citation>
    <scope>NUCLEOTIDE SEQUENCE</scope>
    <source>
        <strain evidence="2">SCRP23</strain>
    </source>
</reference>
<comment type="caution">
    <text evidence="2">The sequence shown here is derived from an EMBL/GenBank/DDBJ whole genome shotgun (WGS) entry which is preliminary data.</text>
</comment>
<dbReference type="Proteomes" id="UP000693981">
    <property type="component" value="Unassembled WGS sequence"/>
</dbReference>
<evidence type="ECO:0000313" key="3">
    <source>
        <dbReference type="Proteomes" id="UP000693981"/>
    </source>
</evidence>
<accession>A0A8T1X966</accession>
<protein>
    <submittedName>
        <fullName evidence="2">Uncharacterized protein</fullName>
    </submittedName>
</protein>
<dbReference type="OrthoDB" id="163544at2759"/>
<evidence type="ECO:0000313" key="2">
    <source>
        <dbReference type="EMBL" id="KAG7400279.1"/>
    </source>
</evidence>
<feature type="region of interest" description="Disordered" evidence="1">
    <location>
        <begin position="389"/>
        <end position="451"/>
    </location>
</feature>
<name>A0A8T1X966_9STRA</name>
<keyword evidence="3" id="KW-1185">Reference proteome</keyword>
<feature type="compositionally biased region" description="Polar residues" evidence="1">
    <location>
        <begin position="192"/>
        <end position="211"/>
    </location>
</feature>
<sequence>MIARLPGWGDEDVLALLALFRKHLSHYIYASDKDFSHVVHAELPDKPTCEIQEMVKSLMRQFGLVLSTKNFRNEVIVMNGKEIFVHEHIYESISQLPENKAGGGAWLPDELSRFFQKAKQYRSILSTKQEVYFKRIQIWDWTDINDPYALGYLAFKSTCLRNLAVRKKRRNKTLDLGIRPGRPKRRPSSSSARETTVNNPMDHSVNNPQVSSAKPAVGVDDIMNLHNLNSPSNTDLDLVAGVRRNNSRAQQRAATLPTKAYAAFVRDIGEQCQWTDKVAHNVLRCMQHSIDLYRANKLVEFFRIVASLTPGVSFQELLVNAEYILTTFKQRFGTLDGFENLALTSPNASSTATTNAQAAEQKNGAFAATSENDPNDTDATIDLPSDSIEQQEADANTREQQDELSPESPGQLGTEDAIDEHSSSTAEKQSSPEDTWEIGNEEAAGYVAVLT</sequence>
<gene>
    <name evidence="2" type="ORF">PHYBOEH_006416</name>
</gene>
<proteinExistence type="predicted"/>
<dbReference type="EMBL" id="JAGDFL010000034">
    <property type="protein sequence ID" value="KAG7400279.1"/>
    <property type="molecule type" value="Genomic_DNA"/>
</dbReference>
<organism evidence="2 3">
    <name type="scientific">Phytophthora boehmeriae</name>
    <dbReference type="NCBI Taxonomy" id="109152"/>
    <lineage>
        <taxon>Eukaryota</taxon>
        <taxon>Sar</taxon>
        <taxon>Stramenopiles</taxon>
        <taxon>Oomycota</taxon>
        <taxon>Peronosporomycetes</taxon>
        <taxon>Peronosporales</taxon>
        <taxon>Peronosporaceae</taxon>
        <taxon>Phytophthora</taxon>
    </lineage>
</organism>
<evidence type="ECO:0000256" key="1">
    <source>
        <dbReference type="SAM" id="MobiDB-lite"/>
    </source>
</evidence>
<feature type="compositionally biased region" description="Polar residues" evidence="1">
    <location>
        <begin position="423"/>
        <end position="433"/>
    </location>
</feature>
<dbReference type="AlphaFoldDB" id="A0A8T1X966"/>